<dbReference type="InterPro" id="IPR052337">
    <property type="entry name" value="SAT4-like"/>
</dbReference>
<dbReference type="InterPro" id="IPR049326">
    <property type="entry name" value="Rhodopsin_dom_fungi"/>
</dbReference>
<keyword evidence="3 6" id="KW-1133">Transmembrane helix</keyword>
<dbReference type="STRING" id="29845.A0A1V6S9V6"/>
<dbReference type="PANTHER" id="PTHR33048:SF162">
    <property type="entry name" value="SATRATOXIN BIOSYNTHESIS SC1 CLUSTER PROTEIN 4"/>
    <property type="match status" value="1"/>
</dbReference>
<comment type="caution">
    <text evidence="8">The sequence shown here is derived from an EMBL/GenBank/DDBJ whole genome shotgun (WGS) entry which is preliminary data.</text>
</comment>
<dbReference type="AlphaFoldDB" id="A0A1V6S9V6"/>
<evidence type="ECO:0000256" key="5">
    <source>
        <dbReference type="ARBA" id="ARBA00038359"/>
    </source>
</evidence>
<evidence type="ECO:0000259" key="7">
    <source>
        <dbReference type="Pfam" id="PF20684"/>
    </source>
</evidence>
<name>A0A1V6S9V6_9EURO</name>
<feature type="domain" description="Rhodopsin" evidence="7">
    <location>
        <begin position="2"/>
        <end position="81"/>
    </location>
</feature>
<dbReference type="Pfam" id="PF20684">
    <property type="entry name" value="Fung_rhodopsin"/>
    <property type="match status" value="1"/>
</dbReference>
<organism evidence="8 9">
    <name type="scientific">Penicillium vulpinum</name>
    <dbReference type="NCBI Taxonomy" id="29845"/>
    <lineage>
        <taxon>Eukaryota</taxon>
        <taxon>Fungi</taxon>
        <taxon>Dikarya</taxon>
        <taxon>Ascomycota</taxon>
        <taxon>Pezizomycotina</taxon>
        <taxon>Eurotiomycetes</taxon>
        <taxon>Eurotiomycetidae</taxon>
        <taxon>Eurotiales</taxon>
        <taxon>Aspergillaceae</taxon>
        <taxon>Penicillium</taxon>
    </lineage>
</organism>
<evidence type="ECO:0000256" key="1">
    <source>
        <dbReference type="ARBA" id="ARBA00004141"/>
    </source>
</evidence>
<evidence type="ECO:0000313" key="8">
    <source>
        <dbReference type="EMBL" id="OQE10540.1"/>
    </source>
</evidence>
<comment type="similarity">
    <text evidence="5">Belongs to the SAT4 family.</text>
</comment>
<reference evidence="9" key="1">
    <citation type="journal article" date="2017" name="Nat. Microbiol.">
        <title>Global analysis of biosynthetic gene clusters reveals vast potential of secondary metabolite production in Penicillium species.</title>
        <authorList>
            <person name="Nielsen J.C."/>
            <person name="Grijseels S."/>
            <person name="Prigent S."/>
            <person name="Ji B."/>
            <person name="Dainat J."/>
            <person name="Nielsen K.F."/>
            <person name="Frisvad J.C."/>
            <person name="Workman M."/>
            <person name="Nielsen J."/>
        </authorList>
    </citation>
    <scope>NUCLEOTIDE SEQUENCE [LARGE SCALE GENOMIC DNA]</scope>
    <source>
        <strain evidence="9">IBT 29486</strain>
    </source>
</reference>
<dbReference type="GO" id="GO:0016020">
    <property type="term" value="C:membrane"/>
    <property type="evidence" value="ECO:0007669"/>
    <property type="project" value="UniProtKB-SubCell"/>
</dbReference>
<protein>
    <recommendedName>
        <fullName evidence="7">Rhodopsin domain-containing protein</fullName>
    </recommendedName>
</protein>
<comment type="subcellular location">
    <subcellularLocation>
        <location evidence="1">Membrane</location>
        <topology evidence="1">Multi-pass membrane protein</topology>
    </subcellularLocation>
</comment>
<evidence type="ECO:0000256" key="6">
    <source>
        <dbReference type="SAM" id="Phobius"/>
    </source>
</evidence>
<gene>
    <name evidence="8" type="ORF">PENVUL_c004G03985</name>
</gene>
<evidence type="ECO:0000256" key="4">
    <source>
        <dbReference type="ARBA" id="ARBA00023136"/>
    </source>
</evidence>
<accession>A0A1V6S9V6</accession>
<dbReference type="Proteomes" id="UP000191518">
    <property type="component" value="Unassembled WGS sequence"/>
</dbReference>
<keyword evidence="4 6" id="KW-0472">Membrane</keyword>
<sequence length="176" mass="19190">MSLPLSLIWGTRVNVQQKIGLAIVFSFGFVIIAAAIVRAIKITGKAYSDQAALAIWSIAESSICNKAIIVGCLPPFRAIISKGPSSIQYRYGFSSGNSASHPISPHGKLRPTTTNWSEVPLPVQDYHNLDFEMHTPQAVHINGGQVGGHPNNPKDRPRRMDLEIKMVQEFSVVASK</sequence>
<proteinExistence type="inferred from homology"/>
<evidence type="ECO:0000256" key="3">
    <source>
        <dbReference type="ARBA" id="ARBA00022989"/>
    </source>
</evidence>
<evidence type="ECO:0000256" key="2">
    <source>
        <dbReference type="ARBA" id="ARBA00022692"/>
    </source>
</evidence>
<keyword evidence="2 6" id="KW-0812">Transmembrane</keyword>
<keyword evidence="9" id="KW-1185">Reference proteome</keyword>
<dbReference type="PANTHER" id="PTHR33048">
    <property type="entry name" value="PTH11-LIKE INTEGRAL MEMBRANE PROTEIN (AFU_ORTHOLOGUE AFUA_5G11245)"/>
    <property type="match status" value="1"/>
</dbReference>
<feature type="transmembrane region" description="Helical" evidence="6">
    <location>
        <begin position="20"/>
        <end position="40"/>
    </location>
</feature>
<dbReference type="EMBL" id="MDYP01000004">
    <property type="protein sequence ID" value="OQE10540.1"/>
    <property type="molecule type" value="Genomic_DNA"/>
</dbReference>
<evidence type="ECO:0000313" key="9">
    <source>
        <dbReference type="Proteomes" id="UP000191518"/>
    </source>
</evidence>